<dbReference type="OrthoDB" id="2645888at2759"/>
<name>A0A9P7F791_9AGAM</name>
<dbReference type="Proteomes" id="UP000823399">
    <property type="component" value="Unassembled WGS sequence"/>
</dbReference>
<protein>
    <submittedName>
        <fullName evidence="1">Uncharacterized protein</fullName>
    </submittedName>
</protein>
<dbReference type="AlphaFoldDB" id="A0A9P7F791"/>
<keyword evidence="2" id="KW-1185">Reference proteome</keyword>
<accession>A0A9P7F791</accession>
<dbReference type="GeneID" id="64703767"/>
<organism evidence="1 2">
    <name type="scientific">Suillus discolor</name>
    <dbReference type="NCBI Taxonomy" id="1912936"/>
    <lineage>
        <taxon>Eukaryota</taxon>
        <taxon>Fungi</taxon>
        <taxon>Dikarya</taxon>
        <taxon>Basidiomycota</taxon>
        <taxon>Agaricomycotina</taxon>
        <taxon>Agaricomycetes</taxon>
        <taxon>Agaricomycetidae</taxon>
        <taxon>Boletales</taxon>
        <taxon>Suillineae</taxon>
        <taxon>Suillaceae</taxon>
        <taxon>Suillus</taxon>
    </lineage>
</organism>
<reference evidence="1" key="1">
    <citation type="journal article" date="2020" name="New Phytol.">
        <title>Comparative genomics reveals dynamic genome evolution in host specialist ectomycorrhizal fungi.</title>
        <authorList>
            <person name="Lofgren L.A."/>
            <person name="Nguyen N.H."/>
            <person name="Vilgalys R."/>
            <person name="Ruytinx J."/>
            <person name="Liao H.L."/>
            <person name="Branco S."/>
            <person name="Kuo A."/>
            <person name="LaButti K."/>
            <person name="Lipzen A."/>
            <person name="Andreopoulos W."/>
            <person name="Pangilinan J."/>
            <person name="Riley R."/>
            <person name="Hundley H."/>
            <person name="Na H."/>
            <person name="Barry K."/>
            <person name="Grigoriev I.V."/>
            <person name="Stajich J.E."/>
            <person name="Kennedy P.G."/>
        </authorList>
    </citation>
    <scope>NUCLEOTIDE SEQUENCE</scope>
    <source>
        <strain evidence="1">FC423</strain>
    </source>
</reference>
<evidence type="ECO:0000313" key="2">
    <source>
        <dbReference type="Proteomes" id="UP000823399"/>
    </source>
</evidence>
<dbReference type="RefSeq" id="XP_041292726.1">
    <property type="nucleotide sequence ID" value="XM_041441508.1"/>
</dbReference>
<dbReference type="EMBL" id="JABBWM010000028">
    <property type="protein sequence ID" value="KAG2108207.1"/>
    <property type="molecule type" value="Genomic_DNA"/>
</dbReference>
<evidence type="ECO:0000313" key="1">
    <source>
        <dbReference type="EMBL" id="KAG2108207.1"/>
    </source>
</evidence>
<sequence>MISQEVANNALDTTLAAVQSLIKCCMNLKEADPETLRLLDEIARRVGGTFESVPNWTSVAADDPRIKSHPQFEKTVDYRPPSVFDVSLLATSSTIPTTFPTPSAHIVPPLTTSALASMPSHADPDIIAKPVHPQDSTTSISTKKMQKGVFQAGNSKKRKADNEDIDGAVVIETPKLPSLSQQPLKKKFKLNVEKRPTRIIYVKPTLKALLPVTTDKDVPLGNGQGLWDAETLPAEWGSDAHIATPCQHSICYHPRKCDKCTKLDIPCVVLPDKKFGCTRLVCTNCNLMKVTCAIDGVGVRKRMQAKAAMASSNSAEHSGMRIRKSCMISRVQLNIAEEVEQQPGLPADVLMKMLTIISISQQSKQGDQFAPTNRTDPEPTARDILQGIQDLSRKFDLLATNERMDTLDVRVRSVETILHLGRKKLAGPIYDPYPISITSIY</sequence>
<comment type="caution">
    <text evidence="1">The sequence shown here is derived from an EMBL/GenBank/DDBJ whole genome shotgun (WGS) entry which is preliminary data.</text>
</comment>
<proteinExistence type="predicted"/>
<gene>
    <name evidence="1" type="ORF">F5147DRAFT_773787</name>
</gene>